<feature type="domain" description="CAP-Gly" evidence="7">
    <location>
        <begin position="22"/>
        <end position="66"/>
    </location>
</feature>
<dbReference type="InterPro" id="IPR000626">
    <property type="entry name" value="Ubiquitin-like_dom"/>
</dbReference>
<comment type="subcellular location">
    <subcellularLocation>
        <location evidence="1">Cytoplasm</location>
    </subcellularLocation>
</comment>
<evidence type="ECO:0000313" key="8">
    <source>
        <dbReference type="EMBL" id="CED82065.1"/>
    </source>
</evidence>
<dbReference type="InterPro" id="IPR003591">
    <property type="entry name" value="Leu-rich_rpt_typical-subtyp"/>
</dbReference>
<dbReference type="PANTHER" id="PTHR46545:SF1">
    <property type="entry name" value="LEUCINE-RICH REPEAT-CONTAINING PROTEIN 51"/>
    <property type="match status" value="1"/>
</dbReference>
<dbReference type="GO" id="GO:0005737">
    <property type="term" value="C:cytoplasm"/>
    <property type="evidence" value="ECO:0007669"/>
    <property type="project" value="UniProtKB-SubCell"/>
</dbReference>
<evidence type="ECO:0000256" key="2">
    <source>
        <dbReference type="ARBA" id="ARBA00014223"/>
    </source>
</evidence>
<dbReference type="EMBL" id="LN483124">
    <property type="protein sequence ID" value="CED82065.1"/>
    <property type="molecule type" value="Genomic_DNA"/>
</dbReference>
<organism evidence="8">
    <name type="scientific">Phaffia rhodozyma</name>
    <name type="common">Yeast</name>
    <name type="synonym">Xanthophyllomyces dendrorhous</name>
    <dbReference type="NCBI Taxonomy" id="264483"/>
    <lineage>
        <taxon>Eukaryota</taxon>
        <taxon>Fungi</taxon>
        <taxon>Dikarya</taxon>
        <taxon>Basidiomycota</taxon>
        <taxon>Agaricomycotina</taxon>
        <taxon>Tremellomycetes</taxon>
        <taxon>Cystofilobasidiales</taxon>
        <taxon>Mrakiaceae</taxon>
        <taxon>Phaffia</taxon>
    </lineage>
</organism>
<keyword evidence="6" id="KW-0143">Chaperone</keyword>
<keyword evidence="5" id="KW-0677">Repeat</keyword>
<evidence type="ECO:0000256" key="6">
    <source>
        <dbReference type="ARBA" id="ARBA00023186"/>
    </source>
</evidence>
<keyword evidence="3" id="KW-0963">Cytoplasm</keyword>
<dbReference type="InterPro" id="IPR000938">
    <property type="entry name" value="CAP-Gly_domain"/>
</dbReference>
<dbReference type="PANTHER" id="PTHR46545">
    <property type="entry name" value="LEUCINE-RICH REPEAT-CONTAINING PROTEIN 51"/>
    <property type="match status" value="1"/>
</dbReference>
<dbReference type="InterPro" id="IPR036859">
    <property type="entry name" value="CAP-Gly_dom_sf"/>
</dbReference>
<evidence type="ECO:0000256" key="3">
    <source>
        <dbReference type="ARBA" id="ARBA00022490"/>
    </source>
</evidence>
<dbReference type="SUPFAM" id="SSF54236">
    <property type="entry name" value="Ubiquitin-like"/>
    <property type="match status" value="1"/>
</dbReference>
<evidence type="ECO:0000259" key="7">
    <source>
        <dbReference type="PROSITE" id="PS50245"/>
    </source>
</evidence>
<accession>A0A0F7SN90</accession>
<evidence type="ECO:0000256" key="5">
    <source>
        <dbReference type="ARBA" id="ARBA00022737"/>
    </source>
</evidence>
<dbReference type="SMART" id="SM01052">
    <property type="entry name" value="CAP_GLY"/>
    <property type="match status" value="1"/>
</dbReference>
<dbReference type="InterPro" id="IPR001611">
    <property type="entry name" value="Leu-rich_rpt"/>
</dbReference>
<dbReference type="Pfam" id="PF01302">
    <property type="entry name" value="CAP_GLY"/>
    <property type="match status" value="1"/>
</dbReference>
<keyword evidence="4" id="KW-0433">Leucine-rich repeat</keyword>
<dbReference type="InterPro" id="IPR032675">
    <property type="entry name" value="LRR_dom_sf"/>
</dbReference>
<proteinExistence type="predicted"/>
<dbReference type="PROSITE" id="PS50245">
    <property type="entry name" value="CAP_GLY_2"/>
    <property type="match status" value="1"/>
</dbReference>
<dbReference type="AlphaFoldDB" id="A0A0F7SN90"/>
<sequence length="522" mass="58203">MSANLPYRILVGKDRCTVRFEGLVQGTDKPWLGVEWDDPSRGKHDGEKDGVRYFTCRIPAAGSFIRPTSVKIIRPTPFLGTLKTRYRPPPVAMNSVDSDVSPVEGVFLGGSNILVEAPNLDKIRRRLMNLVALRTIGVDEEAVAGLGPGEEDEMRSMGTWESKTLNLAHTLFSNWTEVAQIVNVLCRLETLNLNANRLATLREPVSLPCFGQLKCLMLNNTLITWEEVLFIEPSLPNLTSLELSSNRIEKICFPDGKEREIFPRLEELRLEWNEFTSWDNLNGLVTLRSLRLLSLSANRLPALDSSVRSLPPWLKFLNLANNVVAGWKSIDVLGEKAFELEGIVLRGNPLFTSVHQGMLRAGVIARLGSLRLIDGSDILDSERKDTEMYYLSRNPSFPENTPGRSRWDSLVAKYGVSENPTGSMSTKPPNASTLGDKLININLIHSSLSSPTILRVLPSMTLKICKLKISRLTGLKPAEFQIVYLGTDDEIAEHVEDIWSDEKKTLGELGAERGGRIRIDVC</sequence>
<dbReference type="SUPFAM" id="SSF52058">
    <property type="entry name" value="L domain-like"/>
    <property type="match status" value="1"/>
</dbReference>
<name>A0A0F7SN90_PHARH</name>
<evidence type="ECO:0000256" key="4">
    <source>
        <dbReference type="ARBA" id="ARBA00022614"/>
    </source>
</evidence>
<reference evidence="8" key="1">
    <citation type="submission" date="2014-08" db="EMBL/GenBank/DDBJ databases">
        <authorList>
            <person name="Sharma Rahul"/>
            <person name="Thines Marco"/>
        </authorList>
    </citation>
    <scope>NUCLEOTIDE SEQUENCE</scope>
</reference>
<dbReference type="Gene3D" id="2.30.30.190">
    <property type="entry name" value="CAP Gly-rich-like domain"/>
    <property type="match status" value="1"/>
</dbReference>
<dbReference type="Pfam" id="PF14560">
    <property type="entry name" value="Ubiquitin_2"/>
    <property type="match status" value="1"/>
</dbReference>
<dbReference type="Gene3D" id="3.80.10.10">
    <property type="entry name" value="Ribonuclease Inhibitor"/>
    <property type="match status" value="2"/>
</dbReference>
<dbReference type="PROSITE" id="PS51450">
    <property type="entry name" value="LRR"/>
    <property type="match status" value="2"/>
</dbReference>
<protein>
    <recommendedName>
        <fullName evidence="2">Leucine-rich repeat-containing protein 51</fullName>
    </recommendedName>
</protein>
<dbReference type="InterPro" id="IPR029071">
    <property type="entry name" value="Ubiquitin-like_domsf"/>
</dbReference>
<dbReference type="SMART" id="SM00369">
    <property type="entry name" value="LRR_TYP"/>
    <property type="match status" value="4"/>
</dbReference>
<evidence type="ECO:0000256" key="1">
    <source>
        <dbReference type="ARBA" id="ARBA00004496"/>
    </source>
</evidence>
<dbReference type="SUPFAM" id="SSF74924">
    <property type="entry name" value="Cap-Gly domain"/>
    <property type="match status" value="1"/>
</dbReference>